<proteinExistence type="predicted"/>
<gene>
    <name evidence="1" type="ORF">L6452_37330</name>
</gene>
<reference evidence="1 2" key="2">
    <citation type="journal article" date="2022" name="Mol. Ecol. Resour.">
        <title>The genomes of chicory, endive, great burdock and yacon provide insights into Asteraceae paleo-polyploidization history and plant inulin production.</title>
        <authorList>
            <person name="Fan W."/>
            <person name="Wang S."/>
            <person name="Wang H."/>
            <person name="Wang A."/>
            <person name="Jiang F."/>
            <person name="Liu H."/>
            <person name="Zhao H."/>
            <person name="Xu D."/>
            <person name="Zhang Y."/>
        </authorList>
    </citation>
    <scope>NUCLEOTIDE SEQUENCE [LARGE SCALE GENOMIC DNA]</scope>
    <source>
        <strain evidence="2">cv. Niubang</strain>
    </source>
</reference>
<name>A0ACB8Y2N4_ARCLA</name>
<dbReference type="Proteomes" id="UP001055879">
    <property type="component" value="Linkage Group LG14"/>
</dbReference>
<sequence>MKGFFILFVGIPILSFMFFFSSIIVIRVTPQGIYERKSERAKAPDDKNIYWRMPRWQARWWVQPKNISEMIAVRVNKSELDF</sequence>
<protein>
    <submittedName>
        <fullName evidence="1">Uncharacterized protein</fullName>
    </submittedName>
</protein>
<comment type="caution">
    <text evidence="1">The sequence shown here is derived from an EMBL/GenBank/DDBJ whole genome shotgun (WGS) entry which is preliminary data.</text>
</comment>
<dbReference type="EMBL" id="CM042060">
    <property type="protein sequence ID" value="KAI3678051.1"/>
    <property type="molecule type" value="Genomic_DNA"/>
</dbReference>
<evidence type="ECO:0000313" key="1">
    <source>
        <dbReference type="EMBL" id="KAI3678051.1"/>
    </source>
</evidence>
<keyword evidence="2" id="KW-1185">Reference proteome</keyword>
<evidence type="ECO:0000313" key="2">
    <source>
        <dbReference type="Proteomes" id="UP001055879"/>
    </source>
</evidence>
<reference evidence="2" key="1">
    <citation type="journal article" date="2022" name="Mol. Ecol. Resour.">
        <title>The genomes of chicory, endive, great burdock and yacon provide insights into Asteraceae palaeo-polyploidization history and plant inulin production.</title>
        <authorList>
            <person name="Fan W."/>
            <person name="Wang S."/>
            <person name="Wang H."/>
            <person name="Wang A."/>
            <person name="Jiang F."/>
            <person name="Liu H."/>
            <person name="Zhao H."/>
            <person name="Xu D."/>
            <person name="Zhang Y."/>
        </authorList>
    </citation>
    <scope>NUCLEOTIDE SEQUENCE [LARGE SCALE GENOMIC DNA]</scope>
    <source>
        <strain evidence="2">cv. Niubang</strain>
    </source>
</reference>
<accession>A0ACB8Y2N4</accession>
<organism evidence="1 2">
    <name type="scientific">Arctium lappa</name>
    <name type="common">Greater burdock</name>
    <name type="synonym">Lappa major</name>
    <dbReference type="NCBI Taxonomy" id="4217"/>
    <lineage>
        <taxon>Eukaryota</taxon>
        <taxon>Viridiplantae</taxon>
        <taxon>Streptophyta</taxon>
        <taxon>Embryophyta</taxon>
        <taxon>Tracheophyta</taxon>
        <taxon>Spermatophyta</taxon>
        <taxon>Magnoliopsida</taxon>
        <taxon>eudicotyledons</taxon>
        <taxon>Gunneridae</taxon>
        <taxon>Pentapetalae</taxon>
        <taxon>asterids</taxon>
        <taxon>campanulids</taxon>
        <taxon>Asterales</taxon>
        <taxon>Asteraceae</taxon>
        <taxon>Carduoideae</taxon>
        <taxon>Cardueae</taxon>
        <taxon>Arctiinae</taxon>
        <taxon>Arctium</taxon>
    </lineage>
</organism>